<reference evidence="1 2" key="1">
    <citation type="journal article" date="2020" name="Int. J. Syst. Evol. Microbiol.">
        <title>Reclassification of Streptomyces castelarensis and Streptomyces sporoclivatus as later heterotypic synonyms of Streptomyces antimycoticus.</title>
        <authorList>
            <person name="Komaki H."/>
            <person name="Tamura T."/>
        </authorList>
    </citation>
    <scope>NUCLEOTIDE SEQUENCE [LARGE SCALE GENOMIC DNA]</scope>
    <source>
        <strain evidence="1 2">NBRC 13459</strain>
    </source>
</reference>
<protein>
    <submittedName>
        <fullName evidence="1">Uncharacterized protein</fullName>
    </submittedName>
</protein>
<evidence type="ECO:0000313" key="2">
    <source>
        <dbReference type="Proteomes" id="UP000301309"/>
    </source>
</evidence>
<dbReference type="Proteomes" id="UP000301309">
    <property type="component" value="Unassembled WGS sequence"/>
</dbReference>
<name>A0A4D4LFU7_STRVO</name>
<dbReference type="AlphaFoldDB" id="A0A4D4LFU7"/>
<gene>
    <name evidence="1" type="ORF">SVIO_087490</name>
</gene>
<keyword evidence="2" id="KW-1185">Reference proteome</keyword>
<sequence>MSRPASVSVTPSHGRHAAALGQADGSITGGIHFHGARTRLVTVANRLPEATVLRLAEPVGRVPAPLAAPDAVRDHTLRVEATVPGTPMFDLDADAVVDV</sequence>
<dbReference type="EMBL" id="BJHW01000001">
    <property type="protein sequence ID" value="GDY58126.1"/>
    <property type="molecule type" value="Genomic_DNA"/>
</dbReference>
<organism evidence="1 2">
    <name type="scientific">Streptomyces violaceusniger</name>
    <dbReference type="NCBI Taxonomy" id="68280"/>
    <lineage>
        <taxon>Bacteria</taxon>
        <taxon>Bacillati</taxon>
        <taxon>Actinomycetota</taxon>
        <taxon>Actinomycetes</taxon>
        <taxon>Kitasatosporales</taxon>
        <taxon>Streptomycetaceae</taxon>
        <taxon>Streptomyces</taxon>
        <taxon>Streptomyces violaceusniger group</taxon>
    </lineage>
</organism>
<proteinExistence type="predicted"/>
<accession>A0A4D4LFU7</accession>
<evidence type="ECO:0000313" key="1">
    <source>
        <dbReference type="EMBL" id="GDY58126.1"/>
    </source>
</evidence>
<dbReference type="RefSeq" id="WP_137980372.1">
    <property type="nucleotide sequence ID" value="NZ_BAAASO010000039.1"/>
</dbReference>
<comment type="caution">
    <text evidence="1">The sequence shown here is derived from an EMBL/GenBank/DDBJ whole genome shotgun (WGS) entry which is preliminary data.</text>
</comment>